<dbReference type="Proteomes" id="UP000183504">
    <property type="component" value="Unassembled WGS sequence"/>
</dbReference>
<dbReference type="EMBL" id="CDMW01000001">
    <property type="protein sequence ID" value="CEL90389.1"/>
    <property type="molecule type" value="Genomic_DNA"/>
</dbReference>
<accession>A0A0B7GQQ7</accession>
<name>A0A0B7GQQ7_STRSA</name>
<gene>
    <name evidence="1" type="ORF">SSV_1089</name>
</gene>
<dbReference type="SUPFAM" id="SSF52317">
    <property type="entry name" value="Class I glutamine amidotransferase-like"/>
    <property type="match status" value="1"/>
</dbReference>
<dbReference type="RefSeq" id="WP_002897520.1">
    <property type="nucleotide sequence ID" value="NZ_CDMW01000001.1"/>
</dbReference>
<protein>
    <submittedName>
        <fullName evidence="1">Putative glutamine amidotransferase</fullName>
    </submittedName>
</protein>
<reference evidence="1 2" key="1">
    <citation type="submission" date="2015-01" db="EMBL/GenBank/DDBJ databases">
        <authorList>
            <person name="Pelicic Vladimir"/>
        </authorList>
    </citation>
    <scope>NUCLEOTIDE SEQUENCE [LARGE SCALE GENOMIC DNA]</scope>
    <source>
        <strain evidence="1 2">2908</strain>
    </source>
</reference>
<dbReference type="InterPro" id="IPR011697">
    <property type="entry name" value="Peptidase_C26"/>
</dbReference>
<dbReference type="AlphaFoldDB" id="A0A0B7GQQ7"/>
<sequence length="230" mass="25708">MGKPIIGITGNEREIPDDHFIHMSYTATGFVEGVKEVGGIPMILPIGDEEMAKQYVSIIDKLIITGGQNVCPQFYGEEKTIDSDDYLLKRDIFELALIKEARRQNKPIFTVCRGTQLYNVALGGTLHQDIEDHWQDSSAEYTTQSMVTKNGSILHEIYGPASEINSFHHQSIKDLATGLEVIAYDPRDKIIEAITSTDGSPFLGVQWHPEFLFGSREGDLALFDYVVNIL</sequence>
<dbReference type="CDD" id="cd01745">
    <property type="entry name" value="GATase1_2"/>
    <property type="match status" value="1"/>
</dbReference>
<dbReference type="PROSITE" id="PS51273">
    <property type="entry name" value="GATASE_TYPE_1"/>
    <property type="match status" value="1"/>
</dbReference>
<evidence type="ECO:0000313" key="1">
    <source>
        <dbReference type="EMBL" id="CEL90389.1"/>
    </source>
</evidence>
<evidence type="ECO:0000313" key="2">
    <source>
        <dbReference type="Proteomes" id="UP000183504"/>
    </source>
</evidence>
<proteinExistence type="predicted"/>
<dbReference type="GO" id="GO:0005829">
    <property type="term" value="C:cytosol"/>
    <property type="evidence" value="ECO:0007669"/>
    <property type="project" value="TreeGrafter"/>
</dbReference>
<dbReference type="InterPro" id="IPR044668">
    <property type="entry name" value="PuuD-like"/>
</dbReference>
<keyword evidence="1" id="KW-0808">Transferase</keyword>
<dbReference type="GO" id="GO:0006598">
    <property type="term" value="P:polyamine catabolic process"/>
    <property type="evidence" value="ECO:0007669"/>
    <property type="project" value="TreeGrafter"/>
</dbReference>
<dbReference type="GO" id="GO:0033969">
    <property type="term" value="F:gamma-glutamyl-gamma-aminobutyrate hydrolase activity"/>
    <property type="evidence" value="ECO:0007669"/>
    <property type="project" value="TreeGrafter"/>
</dbReference>
<organism evidence="1 2">
    <name type="scientific">Streptococcus sanguinis</name>
    <dbReference type="NCBI Taxonomy" id="1305"/>
    <lineage>
        <taxon>Bacteria</taxon>
        <taxon>Bacillati</taxon>
        <taxon>Bacillota</taxon>
        <taxon>Bacilli</taxon>
        <taxon>Lactobacillales</taxon>
        <taxon>Streptococcaceae</taxon>
        <taxon>Streptococcus</taxon>
    </lineage>
</organism>
<dbReference type="PANTHER" id="PTHR43235">
    <property type="entry name" value="GLUTAMINE AMIDOTRANSFERASE PB2B2.05-RELATED"/>
    <property type="match status" value="1"/>
</dbReference>
<keyword evidence="1" id="KW-0315">Glutamine amidotransferase</keyword>
<dbReference type="InterPro" id="IPR029062">
    <property type="entry name" value="Class_I_gatase-like"/>
</dbReference>
<dbReference type="Pfam" id="PF07722">
    <property type="entry name" value="Peptidase_C26"/>
    <property type="match status" value="1"/>
</dbReference>
<dbReference type="Gene3D" id="3.40.50.880">
    <property type="match status" value="1"/>
</dbReference>
<dbReference type="GO" id="GO:0016740">
    <property type="term" value="F:transferase activity"/>
    <property type="evidence" value="ECO:0007669"/>
    <property type="project" value="UniProtKB-KW"/>
</dbReference>
<dbReference type="PANTHER" id="PTHR43235:SF1">
    <property type="entry name" value="GLUTAMINE AMIDOTRANSFERASE PB2B2.05-RELATED"/>
    <property type="match status" value="1"/>
</dbReference>